<evidence type="ECO:0000256" key="1">
    <source>
        <dbReference type="ARBA" id="ARBA00004245"/>
    </source>
</evidence>
<reference evidence="6 7" key="1">
    <citation type="submission" date="2018-11" db="EMBL/GenBank/DDBJ databases">
        <authorList>
            <consortium name="Pathogen Informatics"/>
        </authorList>
    </citation>
    <scope>NUCLEOTIDE SEQUENCE [LARGE SCALE GENOMIC DNA]</scope>
    <source>
        <strain evidence="6 7">Zambia</strain>
    </source>
</reference>
<dbReference type="Gene3D" id="1.20.120.1900">
    <property type="entry name" value="Gamma-tubulin complex, C-terminal domain"/>
    <property type="match status" value="1"/>
</dbReference>
<dbReference type="AlphaFoldDB" id="A0A183LAE3"/>
<accession>A0A183LAE3</accession>
<dbReference type="GO" id="GO:0043015">
    <property type="term" value="F:gamma-tubulin binding"/>
    <property type="evidence" value="ECO:0007669"/>
    <property type="project" value="InterPro"/>
</dbReference>
<dbReference type="InterPro" id="IPR042241">
    <property type="entry name" value="GCP_C_sf"/>
</dbReference>
<dbReference type="STRING" id="48269.A0A183LAE3"/>
<dbReference type="EMBL" id="UZAI01000149">
    <property type="protein sequence ID" value="VDO49224.1"/>
    <property type="molecule type" value="Genomic_DNA"/>
</dbReference>
<comment type="subcellular location">
    <subcellularLocation>
        <location evidence="1">Cytoplasm</location>
        <location evidence="1">Cytoskeleton</location>
    </subcellularLocation>
</comment>
<evidence type="ECO:0000256" key="3">
    <source>
        <dbReference type="ARBA" id="ARBA00022490"/>
    </source>
</evidence>
<protein>
    <submittedName>
        <fullName evidence="6">Uncharacterized protein</fullName>
    </submittedName>
</protein>
<keyword evidence="5" id="KW-0206">Cytoskeleton</keyword>
<dbReference type="Pfam" id="PF04130">
    <property type="entry name" value="GCP_C_terminal"/>
    <property type="match status" value="1"/>
</dbReference>
<evidence type="ECO:0000256" key="2">
    <source>
        <dbReference type="ARBA" id="ARBA00010337"/>
    </source>
</evidence>
<keyword evidence="4" id="KW-0493">Microtubule</keyword>
<dbReference type="GO" id="GO:0005874">
    <property type="term" value="C:microtubule"/>
    <property type="evidence" value="ECO:0007669"/>
    <property type="project" value="UniProtKB-KW"/>
</dbReference>
<evidence type="ECO:0000313" key="7">
    <source>
        <dbReference type="Proteomes" id="UP000277204"/>
    </source>
</evidence>
<name>A0A183LAE3_9TREM</name>
<dbReference type="Proteomes" id="UP000277204">
    <property type="component" value="Unassembled WGS sequence"/>
</dbReference>
<keyword evidence="3" id="KW-0963">Cytoplasm</keyword>
<dbReference type="InterPro" id="IPR040457">
    <property type="entry name" value="GCP_C"/>
</dbReference>
<evidence type="ECO:0000256" key="4">
    <source>
        <dbReference type="ARBA" id="ARBA00022701"/>
    </source>
</evidence>
<evidence type="ECO:0000313" key="6">
    <source>
        <dbReference type="EMBL" id="VDO49224.1"/>
    </source>
</evidence>
<evidence type="ECO:0000256" key="5">
    <source>
        <dbReference type="ARBA" id="ARBA00023212"/>
    </source>
</evidence>
<organism evidence="6 7">
    <name type="scientific">Schistosoma margrebowiei</name>
    <dbReference type="NCBI Taxonomy" id="48269"/>
    <lineage>
        <taxon>Eukaryota</taxon>
        <taxon>Metazoa</taxon>
        <taxon>Spiralia</taxon>
        <taxon>Lophotrochozoa</taxon>
        <taxon>Platyhelminthes</taxon>
        <taxon>Trematoda</taxon>
        <taxon>Digenea</taxon>
        <taxon>Strigeidida</taxon>
        <taxon>Schistosomatoidea</taxon>
        <taxon>Schistosomatidae</taxon>
        <taxon>Schistosoma</taxon>
    </lineage>
</organism>
<sequence>MGSSILREQMANEPIVGHRLPWDCISSRCSTALWIRPSGRRLGTYHAHLNNPYQEFFVEAYQLIATRQFSLLEQGDFIQHVMDLLDSHLNESCSQILNSRLSGMSKTTLRDSSTQYEQPQILQRLGVHLLHICQQVKIMTGWDTFSMIALIVLQIFRSIQ</sequence>
<comment type="similarity">
    <text evidence="2">Belongs to the TUBGCP family.</text>
</comment>
<keyword evidence="7" id="KW-1185">Reference proteome</keyword>
<gene>
    <name evidence="6" type="ORF">SMRZ_LOCUS768</name>
</gene>
<proteinExistence type="inferred from homology"/>